<feature type="signal peptide" evidence="5">
    <location>
        <begin position="1"/>
        <end position="19"/>
    </location>
</feature>
<evidence type="ECO:0000259" key="6">
    <source>
        <dbReference type="Pfam" id="PF00496"/>
    </source>
</evidence>
<dbReference type="eggNOG" id="COG0747">
    <property type="taxonomic scope" value="Bacteria"/>
</dbReference>
<comment type="caution">
    <text evidence="7">The sequence shown here is derived from an EMBL/GenBank/DDBJ whole genome shotgun (WGS) entry which is preliminary data.</text>
</comment>
<accession>E9SBZ5</accession>
<dbReference type="Pfam" id="PF00496">
    <property type="entry name" value="SBP_bac_5"/>
    <property type="match status" value="1"/>
</dbReference>
<evidence type="ECO:0000256" key="3">
    <source>
        <dbReference type="ARBA" id="ARBA00022729"/>
    </source>
</evidence>
<feature type="region of interest" description="Disordered" evidence="4">
    <location>
        <begin position="26"/>
        <end position="58"/>
    </location>
</feature>
<evidence type="ECO:0000313" key="8">
    <source>
        <dbReference type="Proteomes" id="UP000004259"/>
    </source>
</evidence>
<comment type="subcellular location">
    <subcellularLocation>
        <location evidence="1">Cell membrane</location>
        <topology evidence="1">Lipid-anchor</topology>
    </subcellularLocation>
</comment>
<dbReference type="InterPro" id="IPR039424">
    <property type="entry name" value="SBP_5"/>
</dbReference>
<evidence type="ECO:0000256" key="4">
    <source>
        <dbReference type="SAM" id="MobiDB-lite"/>
    </source>
</evidence>
<keyword evidence="8" id="KW-1185">Reference proteome</keyword>
<dbReference type="STRING" id="246199.CUS_6811"/>
<keyword evidence="3 5" id="KW-0732">Signal</keyword>
<dbReference type="GO" id="GO:0043190">
    <property type="term" value="C:ATP-binding cassette (ABC) transporter complex"/>
    <property type="evidence" value="ECO:0007669"/>
    <property type="project" value="InterPro"/>
</dbReference>
<evidence type="ECO:0000313" key="7">
    <source>
        <dbReference type="EMBL" id="EGC03229.1"/>
    </source>
</evidence>
<dbReference type="GO" id="GO:0030288">
    <property type="term" value="C:outer membrane-bounded periplasmic space"/>
    <property type="evidence" value="ECO:0007669"/>
    <property type="project" value="TreeGrafter"/>
</dbReference>
<dbReference type="OrthoDB" id="239741at2"/>
<dbReference type="EMBL" id="ADKM02000075">
    <property type="protein sequence ID" value="EGC03229.1"/>
    <property type="molecule type" value="Genomic_DNA"/>
</dbReference>
<dbReference type="SUPFAM" id="SSF53850">
    <property type="entry name" value="Periplasmic binding protein-like II"/>
    <property type="match status" value="1"/>
</dbReference>
<reference evidence="7 8" key="1">
    <citation type="submission" date="2011-02" db="EMBL/GenBank/DDBJ databases">
        <authorList>
            <person name="Nelson K.E."/>
            <person name="Sutton G."/>
            <person name="Torralba M."/>
            <person name="Durkin S."/>
            <person name="Harkins D."/>
            <person name="Montgomery R."/>
            <person name="Ziemer C."/>
            <person name="Klaassens E."/>
            <person name="Ocuiv P."/>
            <person name="Morrison M."/>
        </authorList>
    </citation>
    <scope>NUCLEOTIDE SEQUENCE [LARGE SCALE GENOMIC DNA]</scope>
    <source>
        <strain evidence="7 8">8</strain>
    </source>
</reference>
<dbReference type="InterPro" id="IPR023765">
    <property type="entry name" value="SBP_5_CS"/>
</dbReference>
<dbReference type="Gene3D" id="3.10.105.10">
    <property type="entry name" value="Dipeptide-binding Protein, Domain 3"/>
    <property type="match status" value="1"/>
</dbReference>
<proteinExistence type="inferred from homology"/>
<sequence>MKRKTTMIMALIMSLTMFAGCGSSSEDSSQKTSDSTATAKSVTDSGKPADSDTTADGGKNITIAQSAPFSMGFGQGVMVYENTYYANNFYEPLVKYKDGEYVPCLATEWNSSDDGLTYTFKLREGVKFNDGTDFNAQAVKLYFDNMRPTLGASTNYGQLDTLVTEVTADDDYTVSFHLSRPYYNVLNDLAMDMPRGILAPAAFNDDGSVNEEYLMEHTPGTGPYMFESVNDTATEYKFVKNPNYWGDAPDADSFTVKVIPESKVTAMRAGEVDFIIGSETLDAASYLELSQTDGIKGEVSDFNFVTEFIALNDEVKGLDDINVRTAIQMAIDKSSVAENMYSGLRTPADSVMPSDMPFCKYNTKTPEFDFDGAVKLLEDNGWKDSDGNSVRDKDGTELSYTITYPATGVYDDVVLYYQQTMQELGIEIKTEPLDLMTFFDKIFSQVDYEMTAYISYWFPYDPYTFVANMYPSTDYTAADGIYSTDPQVAKALATMSETEAKELIKGLYTYDDNEKIQDIYTKALNSANESSVVIPLNYRNEYVVYNSDKVASYTFNSIPNHVDVAAIKLN</sequence>
<evidence type="ECO:0000256" key="2">
    <source>
        <dbReference type="ARBA" id="ARBA00005695"/>
    </source>
</evidence>
<dbReference type="PANTHER" id="PTHR30290">
    <property type="entry name" value="PERIPLASMIC BINDING COMPONENT OF ABC TRANSPORTER"/>
    <property type="match status" value="1"/>
</dbReference>
<dbReference type="GO" id="GO:0015833">
    <property type="term" value="P:peptide transport"/>
    <property type="evidence" value="ECO:0007669"/>
    <property type="project" value="TreeGrafter"/>
</dbReference>
<feature type="chain" id="PRO_5039637577" evidence="5">
    <location>
        <begin position="20"/>
        <end position="570"/>
    </location>
</feature>
<name>E9SBZ5_RUMAL</name>
<dbReference type="InterPro" id="IPR000914">
    <property type="entry name" value="SBP_5_dom"/>
</dbReference>
<feature type="domain" description="Solute-binding protein family 5" evidence="6">
    <location>
        <begin position="100"/>
        <end position="475"/>
    </location>
</feature>
<dbReference type="AlphaFoldDB" id="E9SBZ5"/>
<feature type="compositionally biased region" description="Low complexity" evidence="4">
    <location>
        <begin position="26"/>
        <end position="36"/>
    </location>
</feature>
<dbReference type="GO" id="GO:1904680">
    <property type="term" value="F:peptide transmembrane transporter activity"/>
    <property type="evidence" value="ECO:0007669"/>
    <property type="project" value="TreeGrafter"/>
</dbReference>
<dbReference type="PANTHER" id="PTHR30290:SF37">
    <property type="entry name" value="NICKEL-BINDING PERIPLASMIC PROTEIN"/>
    <property type="match status" value="1"/>
</dbReference>
<organism evidence="7 8">
    <name type="scientific">Ruminococcus albus 8</name>
    <dbReference type="NCBI Taxonomy" id="246199"/>
    <lineage>
        <taxon>Bacteria</taxon>
        <taxon>Bacillati</taxon>
        <taxon>Bacillota</taxon>
        <taxon>Clostridia</taxon>
        <taxon>Eubacteriales</taxon>
        <taxon>Oscillospiraceae</taxon>
        <taxon>Ruminococcus</taxon>
    </lineage>
</organism>
<dbReference type="InterPro" id="IPR030678">
    <property type="entry name" value="Peptide/Ni-bd"/>
</dbReference>
<dbReference type="PROSITE" id="PS51257">
    <property type="entry name" value="PROKAR_LIPOPROTEIN"/>
    <property type="match status" value="1"/>
</dbReference>
<dbReference type="PROSITE" id="PS01040">
    <property type="entry name" value="SBP_BACTERIAL_5"/>
    <property type="match status" value="1"/>
</dbReference>
<gene>
    <name evidence="7" type="ORF">CUS_6811</name>
</gene>
<comment type="similarity">
    <text evidence="2">Belongs to the bacterial solute-binding protein 5 family.</text>
</comment>
<dbReference type="RefSeq" id="WP_002849457.1">
    <property type="nucleotide sequence ID" value="NZ_ADKM02000075.1"/>
</dbReference>
<evidence type="ECO:0000256" key="1">
    <source>
        <dbReference type="ARBA" id="ARBA00004193"/>
    </source>
</evidence>
<dbReference type="Proteomes" id="UP000004259">
    <property type="component" value="Unassembled WGS sequence"/>
</dbReference>
<dbReference type="Gene3D" id="3.40.190.10">
    <property type="entry name" value="Periplasmic binding protein-like II"/>
    <property type="match status" value="1"/>
</dbReference>
<evidence type="ECO:0000256" key="5">
    <source>
        <dbReference type="SAM" id="SignalP"/>
    </source>
</evidence>
<protein>
    <submittedName>
        <fullName evidence="7">ABC transporter, substrate-binding protein, family 5</fullName>
    </submittedName>
</protein>
<dbReference type="PIRSF" id="PIRSF002741">
    <property type="entry name" value="MppA"/>
    <property type="match status" value="1"/>
</dbReference>